<gene>
    <name evidence="1" type="ORF">ZT1A5_G11892</name>
</gene>
<proteinExistence type="predicted"/>
<protein>
    <submittedName>
        <fullName evidence="1">Uncharacterized protein</fullName>
    </submittedName>
</protein>
<evidence type="ECO:0000313" key="1">
    <source>
        <dbReference type="EMBL" id="SMY30439.1"/>
    </source>
</evidence>
<sequence length="99" mass="10908">MPPSYYDNFPPADDFPPADCSTFRQSSTLSPPLITEDSLLNYVPVSVYLSFAVTSHLPTRMTPRTTGLMATSTNREASLSRNAHLLLWRDCEASTKAPA</sequence>
<dbReference type="Proteomes" id="UP000215453">
    <property type="component" value="Chromosome 18"/>
</dbReference>
<evidence type="ECO:0000313" key="2">
    <source>
        <dbReference type="Proteomes" id="UP000215453"/>
    </source>
</evidence>
<name>A0A1Y6M3H1_ZYMTR</name>
<reference evidence="1 2" key="1">
    <citation type="submission" date="2016-10" db="EMBL/GenBank/DDBJ databases">
        <authorList>
            <person name="Varghese N."/>
        </authorList>
    </citation>
    <scope>NUCLEOTIDE SEQUENCE [LARGE SCALE GENOMIC DNA]</scope>
</reference>
<dbReference type="EMBL" id="LT882693">
    <property type="protein sequence ID" value="SMY30439.1"/>
    <property type="molecule type" value="Genomic_DNA"/>
</dbReference>
<organism evidence="1 2">
    <name type="scientific">Zymoseptoria tritici ST99CH_1A5</name>
    <dbReference type="NCBI Taxonomy" id="1276529"/>
    <lineage>
        <taxon>Eukaryota</taxon>
        <taxon>Fungi</taxon>
        <taxon>Dikarya</taxon>
        <taxon>Ascomycota</taxon>
        <taxon>Pezizomycotina</taxon>
        <taxon>Dothideomycetes</taxon>
        <taxon>Dothideomycetidae</taxon>
        <taxon>Mycosphaerellales</taxon>
        <taxon>Mycosphaerellaceae</taxon>
        <taxon>Zymoseptoria</taxon>
    </lineage>
</organism>
<accession>A0A1Y6M3H1</accession>
<dbReference type="AlphaFoldDB" id="A0A1Y6M3H1"/>